<gene>
    <name evidence="1" type="ORF">FOPG_18075</name>
</gene>
<evidence type="ECO:0000313" key="1">
    <source>
        <dbReference type="EMBL" id="EXL65705.1"/>
    </source>
</evidence>
<dbReference type="Proteomes" id="UP000030676">
    <property type="component" value="Unassembled WGS sequence"/>
</dbReference>
<protein>
    <submittedName>
        <fullName evidence="1">Uncharacterized protein</fullName>
    </submittedName>
</protein>
<dbReference type="HOGENOM" id="CLU_3399499_0_0_1"/>
<dbReference type="EMBL" id="JH659114">
    <property type="protein sequence ID" value="EXL65705.1"/>
    <property type="molecule type" value="Genomic_DNA"/>
</dbReference>
<reference evidence="1" key="1">
    <citation type="submission" date="2011-11" db="EMBL/GenBank/DDBJ databases">
        <title>The Genome Sequence of Fusarium oxysporum PHW808.</title>
        <authorList>
            <consortium name="The Broad Institute Genome Sequencing Platform"/>
            <person name="Ma L.-J."/>
            <person name="Gale L.R."/>
            <person name="Schwartz D.C."/>
            <person name="Zhou S."/>
            <person name="Corby-Kistler H."/>
            <person name="Young S.K."/>
            <person name="Zeng Q."/>
            <person name="Gargeya S."/>
            <person name="Fitzgerald M."/>
            <person name="Haas B."/>
            <person name="Abouelleil A."/>
            <person name="Alvarado L."/>
            <person name="Arachchi H.M."/>
            <person name="Berlin A."/>
            <person name="Brown A."/>
            <person name="Chapman S.B."/>
            <person name="Chen Z."/>
            <person name="Dunbar C."/>
            <person name="Freedman E."/>
            <person name="Gearin G."/>
            <person name="Goldberg J."/>
            <person name="Griggs A."/>
            <person name="Gujja S."/>
            <person name="Heiman D."/>
            <person name="Howarth C."/>
            <person name="Larson L."/>
            <person name="Lui A."/>
            <person name="MacDonald P.J.P."/>
            <person name="Montmayeur A."/>
            <person name="Murphy C."/>
            <person name="Neiman D."/>
            <person name="Pearson M."/>
            <person name="Priest M."/>
            <person name="Roberts A."/>
            <person name="Saif S."/>
            <person name="Shea T."/>
            <person name="Shenoy N."/>
            <person name="Sisk P."/>
            <person name="Stolte C."/>
            <person name="Sykes S."/>
            <person name="Wortman J."/>
            <person name="Nusbaum C."/>
            <person name="Birren B."/>
        </authorList>
    </citation>
    <scope>NUCLEOTIDE SEQUENCE [LARGE SCALE GENOMIC DNA]</scope>
    <source>
        <strain evidence="1">54008</strain>
    </source>
</reference>
<reference evidence="1" key="2">
    <citation type="submission" date="2012-05" db="EMBL/GenBank/DDBJ databases">
        <title>The Genome Annotation of Fusarium oxysporum PHW808.</title>
        <authorList>
            <consortium name="The Broad Institute Genomics Platform"/>
            <person name="Ma L.-J."/>
            <person name="Corby-Kistler H."/>
            <person name="Broz K."/>
            <person name="Gale L.R."/>
            <person name="Jonkers W."/>
            <person name="O'Donnell K."/>
            <person name="Ploetz R."/>
            <person name="Steinberg C."/>
            <person name="Schwartz D.C."/>
            <person name="VanEtten H."/>
            <person name="Zhou S."/>
            <person name="Young S.K."/>
            <person name="Zeng Q."/>
            <person name="Gargeya S."/>
            <person name="Fitzgerald M."/>
            <person name="Abouelleil A."/>
            <person name="Alvarado L."/>
            <person name="Chapman S.B."/>
            <person name="Gainer-Dewar J."/>
            <person name="Goldberg J."/>
            <person name="Griggs A."/>
            <person name="Gujja S."/>
            <person name="Hansen M."/>
            <person name="Howarth C."/>
            <person name="Imamovic A."/>
            <person name="Ireland A."/>
            <person name="Larimer J."/>
            <person name="McCowan C."/>
            <person name="Murphy C."/>
            <person name="Pearson M."/>
            <person name="Poon T.W."/>
            <person name="Priest M."/>
            <person name="Roberts A."/>
            <person name="Saif S."/>
            <person name="Shea T."/>
            <person name="Sykes S."/>
            <person name="Wortman J."/>
            <person name="Nusbaum C."/>
            <person name="Birren B."/>
        </authorList>
    </citation>
    <scope>NUCLEOTIDE SEQUENCE</scope>
    <source>
        <strain evidence="1">54008</strain>
    </source>
</reference>
<sequence>MGVYKLLQKSLDELWFAASITAVFVQTHTGT</sequence>
<organism evidence="1">
    <name type="scientific">Fusarium oxysporum f. sp. conglutinans race 2 54008</name>
    <dbReference type="NCBI Taxonomy" id="1089457"/>
    <lineage>
        <taxon>Eukaryota</taxon>
        <taxon>Fungi</taxon>
        <taxon>Dikarya</taxon>
        <taxon>Ascomycota</taxon>
        <taxon>Pezizomycotina</taxon>
        <taxon>Sordariomycetes</taxon>
        <taxon>Hypocreomycetidae</taxon>
        <taxon>Hypocreales</taxon>
        <taxon>Nectriaceae</taxon>
        <taxon>Fusarium</taxon>
        <taxon>Fusarium oxysporum species complex</taxon>
    </lineage>
</organism>
<name>X0H0S1_FUSOX</name>
<proteinExistence type="predicted"/>
<dbReference type="AlphaFoldDB" id="X0H0S1"/>
<accession>X0H0S1</accession>